<keyword evidence="6 12" id="KW-0040">ANK repeat</keyword>
<organism evidence="13 14">
    <name type="scientific">Leptotrombidium deliense</name>
    <dbReference type="NCBI Taxonomy" id="299467"/>
    <lineage>
        <taxon>Eukaryota</taxon>
        <taxon>Metazoa</taxon>
        <taxon>Ecdysozoa</taxon>
        <taxon>Arthropoda</taxon>
        <taxon>Chelicerata</taxon>
        <taxon>Arachnida</taxon>
        <taxon>Acari</taxon>
        <taxon>Acariformes</taxon>
        <taxon>Trombidiformes</taxon>
        <taxon>Prostigmata</taxon>
        <taxon>Anystina</taxon>
        <taxon>Parasitengona</taxon>
        <taxon>Trombiculoidea</taxon>
        <taxon>Trombiculidae</taxon>
        <taxon>Leptotrombidium</taxon>
    </lineage>
</organism>
<dbReference type="Pfam" id="PF12796">
    <property type="entry name" value="Ank_2"/>
    <property type="match status" value="1"/>
</dbReference>
<reference evidence="13 14" key="1">
    <citation type="journal article" date="2018" name="Gigascience">
        <title>Genomes of trombidid mites reveal novel predicted allergens and laterally-transferred genes associated with secondary metabolism.</title>
        <authorList>
            <person name="Dong X."/>
            <person name="Chaisiri K."/>
            <person name="Xia D."/>
            <person name="Armstrong S.D."/>
            <person name="Fang Y."/>
            <person name="Donnelly M.J."/>
            <person name="Kadowaki T."/>
            <person name="McGarry J.W."/>
            <person name="Darby A.C."/>
            <person name="Makepeace B.L."/>
        </authorList>
    </citation>
    <scope>NUCLEOTIDE SEQUENCE [LARGE SCALE GENOMIC DNA]</scope>
    <source>
        <strain evidence="13">UoL-UT</strain>
    </source>
</reference>
<dbReference type="PANTHER" id="PTHR24198:SF165">
    <property type="entry name" value="ANKYRIN REPEAT-CONTAINING PROTEIN-RELATED"/>
    <property type="match status" value="1"/>
</dbReference>
<dbReference type="InterPro" id="IPR002110">
    <property type="entry name" value="Ankyrin_rpt"/>
</dbReference>
<evidence type="ECO:0000256" key="5">
    <source>
        <dbReference type="ARBA" id="ARBA00023028"/>
    </source>
</evidence>
<dbReference type="InterPro" id="IPR036770">
    <property type="entry name" value="Ankyrin_rpt-contain_sf"/>
</dbReference>
<evidence type="ECO:0000313" key="14">
    <source>
        <dbReference type="Proteomes" id="UP000288716"/>
    </source>
</evidence>
<comment type="caution">
    <text evidence="13">The sequence shown here is derived from an EMBL/GenBank/DDBJ whole genome shotgun (WGS) entry which is preliminary data.</text>
</comment>
<keyword evidence="4" id="KW-0677">Repeat</keyword>
<dbReference type="GO" id="GO:0044231">
    <property type="term" value="C:host cell presynaptic membrane"/>
    <property type="evidence" value="ECO:0007669"/>
    <property type="project" value="UniProtKB-KW"/>
</dbReference>
<keyword evidence="5" id="KW-0638">Presynaptic neurotoxin</keyword>
<dbReference type="OrthoDB" id="194358at2759"/>
<dbReference type="GO" id="GO:0044218">
    <property type="term" value="C:other organism cell membrane"/>
    <property type="evidence" value="ECO:0007669"/>
    <property type="project" value="UniProtKB-KW"/>
</dbReference>
<keyword evidence="8" id="KW-1053">Target membrane</keyword>
<dbReference type="SUPFAM" id="SSF48403">
    <property type="entry name" value="Ankyrin repeat"/>
    <property type="match status" value="1"/>
</dbReference>
<dbReference type="GO" id="GO:0006887">
    <property type="term" value="P:exocytosis"/>
    <property type="evidence" value="ECO:0007669"/>
    <property type="project" value="UniProtKB-KW"/>
</dbReference>
<keyword evidence="7" id="KW-0472">Membrane</keyword>
<keyword evidence="5" id="KW-0528">Neurotoxin</keyword>
<evidence type="ECO:0000256" key="11">
    <source>
        <dbReference type="ARBA" id="ARBA00049811"/>
    </source>
</evidence>
<evidence type="ECO:0000313" key="13">
    <source>
        <dbReference type="EMBL" id="RWS24595.1"/>
    </source>
</evidence>
<evidence type="ECO:0000256" key="6">
    <source>
        <dbReference type="ARBA" id="ARBA00023043"/>
    </source>
</evidence>
<keyword evidence="14" id="KW-1185">Reference proteome</keyword>
<name>A0A443SB13_9ACAR</name>
<keyword evidence="5" id="KW-0800">Toxin</keyword>
<accession>A0A443SB13</accession>
<dbReference type="AlphaFoldDB" id="A0A443SB13"/>
<proteinExistence type="inferred from homology"/>
<evidence type="ECO:0000256" key="8">
    <source>
        <dbReference type="ARBA" id="ARBA00023298"/>
    </source>
</evidence>
<evidence type="ECO:0000256" key="4">
    <source>
        <dbReference type="ARBA" id="ARBA00022737"/>
    </source>
</evidence>
<evidence type="ECO:0000256" key="7">
    <source>
        <dbReference type="ARBA" id="ARBA00023136"/>
    </source>
</evidence>
<dbReference type="VEuPathDB" id="VectorBase:LDEU007445"/>
<evidence type="ECO:0000256" key="2">
    <source>
        <dbReference type="ARBA" id="ARBA00022483"/>
    </source>
</evidence>
<comment type="similarity">
    <text evidence="9">Belongs to the cationic peptide 01 (latrotoxin) family. 03 (alpha-latrotoxin) subfamily.</text>
</comment>
<comment type="subcellular location">
    <subcellularLocation>
        <location evidence="1">Target cell membrane</location>
    </subcellularLocation>
</comment>
<dbReference type="STRING" id="299467.A0A443SB13"/>
<dbReference type="EMBL" id="NCKV01004676">
    <property type="protein sequence ID" value="RWS24595.1"/>
    <property type="molecule type" value="Genomic_DNA"/>
</dbReference>
<keyword evidence="2" id="KW-0268">Exocytosis</keyword>
<dbReference type="Proteomes" id="UP000288716">
    <property type="component" value="Unassembled WGS sequence"/>
</dbReference>
<dbReference type="PROSITE" id="PS50297">
    <property type="entry name" value="ANK_REP_REGION"/>
    <property type="match status" value="1"/>
</dbReference>
<keyword evidence="3" id="KW-1052">Target cell membrane</keyword>
<evidence type="ECO:0000256" key="1">
    <source>
        <dbReference type="ARBA" id="ARBA00004175"/>
    </source>
</evidence>
<dbReference type="SMART" id="SM00248">
    <property type="entry name" value="ANK"/>
    <property type="match status" value="5"/>
</dbReference>
<gene>
    <name evidence="13" type="ORF">B4U80_11616</name>
</gene>
<evidence type="ECO:0000256" key="9">
    <source>
        <dbReference type="ARBA" id="ARBA00049657"/>
    </source>
</evidence>
<dbReference type="Gene3D" id="1.25.40.20">
    <property type="entry name" value="Ankyrin repeat-containing domain"/>
    <property type="match status" value="1"/>
</dbReference>
<evidence type="ECO:0000256" key="3">
    <source>
        <dbReference type="ARBA" id="ARBA00022537"/>
    </source>
</evidence>
<dbReference type="PROSITE" id="PS50088">
    <property type="entry name" value="ANK_REPEAT"/>
    <property type="match status" value="1"/>
</dbReference>
<feature type="repeat" description="ANK" evidence="12">
    <location>
        <begin position="132"/>
        <end position="164"/>
    </location>
</feature>
<evidence type="ECO:0000256" key="12">
    <source>
        <dbReference type="PROSITE-ProRule" id="PRU00023"/>
    </source>
</evidence>
<dbReference type="PANTHER" id="PTHR24198">
    <property type="entry name" value="ANKYRIN REPEAT AND PROTEIN KINASE DOMAIN-CONTAINING PROTEIN"/>
    <property type="match status" value="1"/>
</dbReference>
<comment type="subunit">
    <text evidence="10">Homotetramer in membranes.</text>
</comment>
<protein>
    <recommendedName>
        <fullName evidence="11">Alpha-latrotoxin</fullName>
    </recommendedName>
</protein>
<sequence length="223" mass="24826">MDDRKQLLQRRNSAEKAALGKGSLNATIIFEICRKGDFNSLKAILNQRKDITKLRDQNNRSLLHYCSEAKDIQCAQLLIEASPELLTQQDNDGYSVLHLSVINSNKLLTRYLCQQYLDASKKAQFINCSDSEGHTPFHWATVCSEIECLETLYNEGASAALADNHGAFPLHYASQMCGVNNVASKSSKIRIELLKKLLSFSNVDVNCKDNDGRTPLLWASSAG</sequence>
<evidence type="ECO:0000256" key="10">
    <source>
        <dbReference type="ARBA" id="ARBA00049715"/>
    </source>
</evidence>